<evidence type="ECO:0000256" key="1">
    <source>
        <dbReference type="SAM" id="Coils"/>
    </source>
</evidence>
<evidence type="ECO:0000256" key="2">
    <source>
        <dbReference type="SAM" id="MobiDB-lite"/>
    </source>
</evidence>
<protein>
    <recommendedName>
        <fullName evidence="3">SWI/SNF and RSC complexes subunit Ssr4 C-terminal domain-containing protein</fullName>
    </recommendedName>
</protein>
<evidence type="ECO:0000313" key="4">
    <source>
        <dbReference type="EMBL" id="KAL1409384.1"/>
    </source>
</evidence>
<feature type="compositionally biased region" description="Low complexity" evidence="2">
    <location>
        <begin position="23"/>
        <end position="48"/>
    </location>
</feature>
<dbReference type="GeneID" id="95984410"/>
<feature type="region of interest" description="Disordered" evidence="2">
    <location>
        <begin position="1"/>
        <end position="64"/>
    </location>
</feature>
<keyword evidence="5" id="KW-1185">Reference proteome</keyword>
<gene>
    <name evidence="4" type="ORF">Q8F55_003367</name>
</gene>
<comment type="caution">
    <text evidence="4">The sequence shown here is derived from an EMBL/GenBank/DDBJ whole genome shotgun (WGS) entry which is preliminary data.</text>
</comment>
<sequence>MNNFPGGAPMFPAGAGGAGGQGLPPHLQQQQQRAHAPPGHPQAAHFAGINQPGLAHGPPGHMQVDPAHLAMLQQQGWAQQQQQQQQQAQLAALASAGQLPHALAVRQQQAQAAAQAQAPSGKKKNKRGPAGQLLPRHMAAMQPPHGADAYAKNAMAPPGIAVDNIEPWADLLDELDPRELAMGRFRTRHEIMAEIFGPEPVNSIPDVTADPWEGLGVNGETLEAKVLSLEKSNAELEANFEADLEAWRKRLEEASRDPAAVAAA</sequence>
<name>A0ABR3Q3U5_9TREE</name>
<accession>A0ABR3Q3U5</accession>
<dbReference type="RefSeq" id="XP_069209328.1">
    <property type="nucleotide sequence ID" value="XM_069351910.1"/>
</dbReference>
<dbReference type="EMBL" id="JBBXJM010000003">
    <property type="protein sequence ID" value="KAL1409384.1"/>
    <property type="molecule type" value="Genomic_DNA"/>
</dbReference>
<organism evidence="4 5">
    <name type="scientific">Vanrija albida</name>
    <dbReference type="NCBI Taxonomy" id="181172"/>
    <lineage>
        <taxon>Eukaryota</taxon>
        <taxon>Fungi</taxon>
        <taxon>Dikarya</taxon>
        <taxon>Basidiomycota</taxon>
        <taxon>Agaricomycotina</taxon>
        <taxon>Tremellomycetes</taxon>
        <taxon>Trichosporonales</taxon>
        <taxon>Trichosporonaceae</taxon>
        <taxon>Vanrija</taxon>
    </lineage>
</organism>
<evidence type="ECO:0000313" key="5">
    <source>
        <dbReference type="Proteomes" id="UP001565368"/>
    </source>
</evidence>
<dbReference type="Proteomes" id="UP001565368">
    <property type="component" value="Unassembled WGS sequence"/>
</dbReference>
<feature type="domain" description="SWI/SNF and RSC complexes subunit Ssr4 C-terminal" evidence="3">
    <location>
        <begin position="169"/>
        <end position="220"/>
    </location>
</feature>
<evidence type="ECO:0000259" key="3">
    <source>
        <dbReference type="Pfam" id="PF20497"/>
    </source>
</evidence>
<dbReference type="InterPro" id="IPR046464">
    <property type="entry name" value="SWI-SNF_Ssr4_C"/>
</dbReference>
<feature type="region of interest" description="Disordered" evidence="2">
    <location>
        <begin position="104"/>
        <end position="131"/>
    </location>
</feature>
<reference evidence="4 5" key="1">
    <citation type="submission" date="2023-08" db="EMBL/GenBank/DDBJ databases">
        <title>Annotated Genome Sequence of Vanrija albida AlHP1.</title>
        <authorList>
            <person name="Herzog R."/>
        </authorList>
    </citation>
    <scope>NUCLEOTIDE SEQUENCE [LARGE SCALE GENOMIC DNA]</scope>
    <source>
        <strain evidence="4 5">AlHP1</strain>
    </source>
</reference>
<dbReference type="Pfam" id="PF20497">
    <property type="entry name" value="SWI-SNF_Ssr4_C"/>
    <property type="match status" value="1"/>
</dbReference>
<feature type="coiled-coil region" evidence="1">
    <location>
        <begin position="219"/>
        <end position="257"/>
    </location>
</feature>
<proteinExistence type="predicted"/>
<feature type="compositionally biased region" description="Low complexity" evidence="2">
    <location>
        <begin position="107"/>
        <end position="118"/>
    </location>
</feature>
<feature type="compositionally biased region" description="Low complexity" evidence="2">
    <location>
        <begin position="1"/>
        <end position="13"/>
    </location>
</feature>
<keyword evidence="1" id="KW-0175">Coiled coil</keyword>